<sequence>MATGHFTQVVWRSTKEVGCAVKYCGTYYRDYVVCKYAPPGNYEGEFPENVMPLKVSVSSSTSSKPKLSSTSYATSKKSTSSNSHSSVIDATDRSTITSKESSSSNSRGFAIGASSKTHAAGETASAKTNVAHSVTTAIVESTRMVDVTECPICSLSTATTSFSSQNGQTVLHGEPVLRVSTVYTTDGVVITTYTPSCSESAKTGSVTSSTATTTAHSEVSMESAHANAIPSVSVVTSSSNSAESVTVAKYEGLAASLTSDVLFSTILMTLIHLI</sequence>
<feature type="region of interest" description="Disordered" evidence="1">
    <location>
        <begin position="58"/>
        <end position="114"/>
    </location>
</feature>
<dbReference type="Gene3D" id="3.40.33.10">
    <property type="entry name" value="CAP"/>
    <property type="match status" value="1"/>
</dbReference>
<dbReference type="InterPro" id="IPR035940">
    <property type="entry name" value="CAP_sf"/>
</dbReference>
<name>A0AAN7WPN3_9SACH</name>
<proteinExistence type="predicted"/>
<gene>
    <name evidence="3" type="ORF">RI543_000316</name>
</gene>
<dbReference type="InterPro" id="IPR018244">
    <property type="entry name" value="Allrgn_V5/Tpx1_CS"/>
</dbReference>
<keyword evidence="4" id="KW-1185">Reference proteome</keyword>
<dbReference type="InterPro" id="IPR001283">
    <property type="entry name" value="CRISP-related"/>
</dbReference>
<accession>A0AAN7WPN3</accession>
<dbReference type="PRINTS" id="PR00837">
    <property type="entry name" value="V5TPXLIKE"/>
</dbReference>
<evidence type="ECO:0000313" key="3">
    <source>
        <dbReference type="EMBL" id="KAK5782380.1"/>
    </source>
</evidence>
<comment type="caution">
    <text evidence="3">The sequence shown here is derived from an EMBL/GenBank/DDBJ whole genome shotgun (WGS) entry which is preliminary data.</text>
</comment>
<protein>
    <recommendedName>
        <fullName evidence="2">SCP domain-containing protein</fullName>
    </recommendedName>
</protein>
<evidence type="ECO:0000313" key="4">
    <source>
        <dbReference type="Proteomes" id="UP001306508"/>
    </source>
</evidence>
<feature type="compositionally biased region" description="Low complexity" evidence="1">
    <location>
        <begin position="58"/>
        <end position="86"/>
    </location>
</feature>
<organism evidence="3 4">
    <name type="scientific">Arxiozyma heterogenica</name>
    <dbReference type="NCBI Taxonomy" id="278026"/>
    <lineage>
        <taxon>Eukaryota</taxon>
        <taxon>Fungi</taxon>
        <taxon>Dikarya</taxon>
        <taxon>Ascomycota</taxon>
        <taxon>Saccharomycotina</taxon>
        <taxon>Saccharomycetes</taxon>
        <taxon>Saccharomycetales</taxon>
        <taxon>Saccharomycetaceae</taxon>
        <taxon>Arxiozyma</taxon>
    </lineage>
</organism>
<feature type="compositionally biased region" description="Low complexity" evidence="1">
    <location>
        <begin position="94"/>
        <end position="106"/>
    </location>
</feature>
<evidence type="ECO:0000256" key="1">
    <source>
        <dbReference type="SAM" id="MobiDB-lite"/>
    </source>
</evidence>
<dbReference type="AlphaFoldDB" id="A0AAN7WPN3"/>
<dbReference type="SUPFAM" id="SSF55797">
    <property type="entry name" value="PR-1-like"/>
    <property type="match status" value="1"/>
</dbReference>
<dbReference type="PROSITE" id="PS01009">
    <property type="entry name" value="CRISP_1"/>
    <property type="match status" value="1"/>
</dbReference>
<dbReference type="Proteomes" id="UP001306508">
    <property type="component" value="Unassembled WGS sequence"/>
</dbReference>
<evidence type="ECO:0000259" key="2">
    <source>
        <dbReference type="Pfam" id="PF00188"/>
    </source>
</evidence>
<dbReference type="InterPro" id="IPR014044">
    <property type="entry name" value="CAP_dom"/>
</dbReference>
<dbReference type="Pfam" id="PF00188">
    <property type="entry name" value="CAP"/>
    <property type="match status" value="1"/>
</dbReference>
<feature type="domain" description="SCP" evidence="2">
    <location>
        <begin position="5"/>
        <end position="36"/>
    </location>
</feature>
<reference evidence="4" key="1">
    <citation type="submission" date="2023-07" db="EMBL/GenBank/DDBJ databases">
        <title>A draft genome of Kazachstania heterogenica Y-27499.</title>
        <authorList>
            <person name="Donic C."/>
            <person name="Kralova J.S."/>
            <person name="Fidel L."/>
            <person name="Ben-Dor S."/>
            <person name="Jung S."/>
        </authorList>
    </citation>
    <scope>NUCLEOTIDE SEQUENCE [LARGE SCALE GENOMIC DNA]</scope>
    <source>
        <strain evidence="4">Y27499</strain>
    </source>
</reference>
<dbReference type="EMBL" id="JAWIZZ010000006">
    <property type="protein sequence ID" value="KAK5782380.1"/>
    <property type="molecule type" value="Genomic_DNA"/>
</dbReference>
<dbReference type="GO" id="GO:0005576">
    <property type="term" value="C:extracellular region"/>
    <property type="evidence" value="ECO:0007669"/>
    <property type="project" value="InterPro"/>
</dbReference>
<dbReference type="PANTHER" id="PTHR10334">
    <property type="entry name" value="CYSTEINE-RICH SECRETORY PROTEIN-RELATED"/>
    <property type="match status" value="1"/>
</dbReference>